<comment type="subcellular location">
    <subcellularLocation>
        <location evidence="3">Chromosome</location>
        <location evidence="3">Centromere</location>
        <location evidence="3">Kinetochore</location>
    </subcellularLocation>
    <subcellularLocation>
        <location evidence="2">Cytoplasm</location>
        <location evidence="2">Cytoskeleton</location>
        <location evidence="2">Spindle</location>
    </subcellularLocation>
    <subcellularLocation>
        <location evidence="1">Nucleus</location>
    </subcellularLocation>
</comment>
<reference evidence="18 19" key="1">
    <citation type="submission" date="2020-11" db="EMBL/GenBank/DDBJ databases">
        <title>Kefir isolates.</title>
        <authorList>
            <person name="Marcisauskas S."/>
            <person name="Kim Y."/>
            <person name="Blasche S."/>
        </authorList>
    </citation>
    <scope>NUCLEOTIDE SEQUENCE [LARGE SCALE GENOMIC DNA]</scope>
    <source>
        <strain evidence="18 19">OG2</strain>
    </source>
</reference>
<evidence type="ECO:0000256" key="15">
    <source>
        <dbReference type="ARBA" id="ARBA00032583"/>
    </source>
</evidence>
<keyword evidence="9" id="KW-0498">Mitosis</keyword>
<feature type="coiled-coil region" evidence="17">
    <location>
        <begin position="135"/>
        <end position="162"/>
    </location>
</feature>
<proteinExistence type="inferred from homology"/>
<keyword evidence="14" id="KW-0137">Centromere</keyword>
<evidence type="ECO:0000256" key="4">
    <source>
        <dbReference type="ARBA" id="ARBA00008952"/>
    </source>
</evidence>
<dbReference type="Proteomes" id="UP000750334">
    <property type="component" value="Unassembled WGS sequence"/>
</dbReference>
<protein>
    <recommendedName>
        <fullName evidence="5">DASH complex subunit SPC19</fullName>
    </recommendedName>
    <alternativeName>
        <fullName evidence="15">Outer kinetochore protein SPC19</fullName>
    </alternativeName>
</protein>
<dbReference type="OrthoDB" id="3361333at2759"/>
<sequence>MSEALEESIWHLQEINGLLESSVNQLVEDSNTNNDLTRTMLRCKQVYELVPEFDIERARIDLNEEVEPIIEALSDKLKETLNRRAIDLNTLKQKYELNKLKINNGYTEQSFTGSVGDGTEDGENSADVVVMGSTTNEELQELKQLRQRKDELQRKLQELKELKK</sequence>
<evidence type="ECO:0000256" key="6">
    <source>
        <dbReference type="ARBA" id="ARBA00022454"/>
    </source>
</evidence>
<keyword evidence="9" id="KW-0132">Cell division</keyword>
<evidence type="ECO:0000256" key="5">
    <source>
        <dbReference type="ARBA" id="ARBA00016329"/>
    </source>
</evidence>
<evidence type="ECO:0000256" key="2">
    <source>
        <dbReference type="ARBA" id="ARBA00004186"/>
    </source>
</evidence>
<comment type="similarity">
    <text evidence="4">Belongs to the DASH complex SPC19 family.</text>
</comment>
<keyword evidence="6" id="KW-0158">Chromosome</keyword>
<organism evidence="18 19">
    <name type="scientific">Maudiozyma exigua</name>
    <name type="common">Yeast</name>
    <name type="synonym">Kazachstania exigua</name>
    <dbReference type="NCBI Taxonomy" id="34358"/>
    <lineage>
        <taxon>Eukaryota</taxon>
        <taxon>Fungi</taxon>
        <taxon>Dikarya</taxon>
        <taxon>Ascomycota</taxon>
        <taxon>Saccharomycotina</taxon>
        <taxon>Saccharomycetes</taxon>
        <taxon>Saccharomycetales</taxon>
        <taxon>Saccharomycetaceae</taxon>
        <taxon>Maudiozyma</taxon>
    </lineage>
</organism>
<dbReference type="EMBL" id="PUHR01000020">
    <property type="protein sequence ID" value="KAG0670649.1"/>
    <property type="molecule type" value="Genomic_DNA"/>
</dbReference>
<evidence type="ECO:0000256" key="16">
    <source>
        <dbReference type="ARBA" id="ARBA00046633"/>
    </source>
</evidence>
<keyword evidence="10" id="KW-0159">Chromosome partition</keyword>
<dbReference type="GO" id="GO:0008608">
    <property type="term" value="P:attachment of spindle microtubules to kinetochore"/>
    <property type="evidence" value="ECO:0007669"/>
    <property type="project" value="InterPro"/>
</dbReference>
<dbReference type="InterPro" id="IPR013251">
    <property type="entry name" value="DASH_Spc19"/>
</dbReference>
<dbReference type="GO" id="GO:0005876">
    <property type="term" value="C:spindle microtubule"/>
    <property type="evidence" value="ECO:0007669"/>
    <property type="project" value="InterPro"/>
</dbReference>
<keyword evidence="13" id="KW-0539">Nucleus</keyword>
<evidence type="ECO:0000256" key="1">
    <source>
        <dbReference type="ARBA" id="ARBA00004123"/>
    </source>
</evidence>
<evidence type="ECO:0000313" key="19">
    <source>
        <dbReference type="Proteomes" id="UP000750334"/>
    </source>
</evidence>
<dbReference type="GO" id="GO:0042729">
    <property type="term" value="C:DASH complex"/>
    <property type="evidence" value="ECO:0007669"/>
    <property type="project" value="InterPro"/>
</dbReference>
<dbReference type="PANTHER" id="PTHR28262:SF1">
    <property type="entry name" value="DASH COMPLEX SUBUNIT SPC19"/>
    <property type="match status" value="1"/>
</dbReference>
<evidence type="ECO:0000256" key="12">
    <source>
        <dbReference type="ARBA" id="ARBA00023212"/>
    </source>
</evidence>
<keyword evidence="19" id="KW-1185">Reference proteome</keyword>
<keyword evidence="17" id="KW-0175">Coiled coil</keyword>
<evidence type="ECO:0000256" key="7">
    <source>
        <dbReference type="ARBA" id="ARBA00022490"/>
    </source>
</evidence>
<keyword evidence="11" id="KW-0995">Kinetochore</keyword>
<evidence type="ECO:0000256" key="3">
    <source>
        <dbReference type="ARBA" id="ARBA00004629"/>
    </source>
</evidence>
<dbReference type="AlphaFoldDB" id="A0A9P6WD66"/>
<evidence type="ECO:0000256" key="9">
    <source>
        <dbReference type="ARBA" id="ARBA00022776"/>
    </source>
</evidence>
<accession>A0A9P6WD66</accession>
<dbReference type="PANTHER" id="PTHR28262">
    <property type="entry name" value="DASH COMPLEX SUBUNIT SPC19"/>
    <property type="match status" value="1"/>
</dbReference>
<name>A0A9P6WD66_MAUEX</name>
<dbReference type="Pfam" id="PF08287">
    <property type="entry name" value="DASH_Spc19"/>
    <property type="match status" value="1"/>
</dbReference>
<comment type="subunit">
    <text evidence="16">Component of the DASH complex consisting of ASK1, DAD1, DAD2, DAD3, DAD4, DAM1, DUO1, HSK3, SPC19 and SPC34, with a stoichiometry of one copy of each subunit per complex. Multiple DASH complexes oligomerize to form a ring that encircles spindle microtubules and organizes the rod-like NDC80 complexes of the outer kinetochore. DASH complex oligomerization strengthens microtubule attachments. On cytoplasmic microtubules, DASH complexes appear to form patches instead of rings.</text>
</comment>
<evidence type="ECO:0000256" key="10">
    <source>
        <dbReference type="ARBA" id="ARBA00022829"/>
    </source>
</evidence>
<keyword evidence="9" id="KW-0131">Cell cycle</keyword>
<evidence type="ECO:0000256" key="14">
    <source>
        <dbReference type="ARBA" id="ARBA00023328"/>
    </source>
</evidence>
<evidence type="ECO:0000256" key="8">
    <source>
        <dbReference type="ARBA" id="ARBA00022701"/>
    </source>
</evidence>
<keyword evidence="7" id="KW-0963">Cytoplasm</keyword>
<comment type="caution">
    <text evidence="18">The sequence shown here is derived from an EMBL/GenBank/DDBJ whole genome shotgun (WGS) entry which is preliminary data.</text>
</comment>
<keyword evidence="8" id="KW-0493">Microtubule</keyword>
<evidence type="ECO:0000256" key="17">
    <source>
        <dbReference type="SAM" id="Coils"/>
    </source>
</evidence>
<evidence type="ECO:0000256" key="13">
    <source>
        <dbReference type="ARBA" id="ARBA00023242"/>
    </source>
</evidence>
<keyword evidence="12" id="KW-0206">Cytoskeleton</keyword>
<evidence type="ECO:0000313" key="18">
    <source>
        <dbReference type="EMBL" id="KAG0670649.1"/>
    </source>
</evidence>
<evidence type="ECO:0000256" key="11">
    <source>
        <dbReference type="ARBA" id="ARBA00022838"/>
    </source>
</evidence>
<gene>
    <name evidence="18" type="primary">SPC19</name>
    <name evidence="18" type="ORF">C6P45_002025</name>
</gene>